<dbReference type="Pfam" id="PF13560">
    <property type="entry name" value="HTH_31"/>
    <property type="match status" value="1"/>
</dbReference>
<name>A0A1H8QR74_9PSEU</name>
<dbReference type="Proteomes" id="UP000198582">
    <property type="component" value="Unassembled WGS sequence"/>
</dbReference>
<dbReference type="InterPro" id="IPR001387">
    <property type="entry name" value="Cro/C1-type_HTH"/>
</dbReference>
<feature type="domain" description="HTH cro/C1-type" evidence="1">
    <location>
        <begin position="24"/>
        <end position="79"/>
    </location>
</feature>
<dbReference type="RefSeq" id="WP_143086101.1">
    <property type="nucleotide sequence ID" value="NZ_FOEF01000001.1"/>
</dbReference>
<dbReference type="STRING" id="394193.SAMN04489732_101457"/>
<dbReference type="OrthoDB" id="3637740at2"/>
<gene>
    <name evidence="2" type="ORF">SAMN04489732_101457</name>
</gene>
<dbReference type="SUPFAM" id="SSF47413">
    <property type="entry name" value="lambda repressor-like DNA-binding domains"/>
    <property type="match status" value="1"/>
</dbReference>
<dbReference type="CDD" id="cd00093">
    <property type="entry name" value="HTH_XRE"/>
    <property type="match status" value="1"/>
</dbReference>
<dbReference type="AlphaFoldDB" id="A0A1H8QR74"/>
<protein>
    <submittedName>
        <fullName evidence="2">Helix-turn-helix domain-containing protein</fullName>
    </submittedName>
</protein>
<organism evidence="2 3">
    <name type="scientific">Amycolatopsis saalfeldensis</name>
    <dbReference type="NCBI Taxonomy" id="394193"/>
    <lineage>
        <taxon>Bacteria</taxon>
        <taxon>Bacillati</taxon>
        <taxon>Actinomycetota</taxon>
        <taxon>Actinomycetes</taxon>
        <taxon>Pseudonocardiales</taxon>
        <taxon>Pseudonocardiaceae</taxon>
        <taxon>Amycolatopsis</taxon>
    </lineage>
</organism>
<evidence type="ECO:0000259" key="1">
    <source>
        <dbReference type="PROSITE" id="PS50943"/>
    </source>
</evidence>
<dbReference type="Gene3D" id="1.10.260.40">
    <property type="entry name" value="lambda repressor-like DNA-binding domains"/>
    <property type="match status" value="1"/>
</dbReference>
<sequence>MAETEWVRFDDVDRGLFVPVAALLQRVRHERGLTQWTVANRAGLSMSYVGGIDGGSRRLRRVETVMRLAHALEIPRDQLFGWVVAEVQHDQPGWQEGGR</sequence>
<evidence type="ECO:0000313" key="2">
    <source>
        <dbReference type="EMBL" id="SEO56719.1"/>
    </source>
</evidence>
<reference evidence="2 3" key="1">
    <citation type="submission" date="2016-10" db="EMBL/GenBank/DDBJ databases">
        <authorList>
            <person name="de Groot N.N."/>
        </authorList>
    </citation>
    <scope>NUCLEOTIDE SEQUENCE [LARGE SCALE GENOMIC DNA]</scope>
    <source>
        <strain evidence="2 3">DSM 44993</strain>
    </source>
</reference>
<accession>A0A1H8QR74</accession>
<dbReference type="EMBL" id="FOEF01000001">
    <property type="protein sequence ID" value="SEO56719.1"/>
    <property type="molecule type" value="Genomic_DNA"/>
</dbReference>
<keyword evidence="3" id="KW-1185">Reference proteome</keyword>
<evidence type="ECO:0000313" key="3">
    <source>
        <dbReference type="Proteomes" id="UP000198582"/>
    </source>
</evidence>
<dbReference type="GO" id="GO:0003677">
    <property type="term" value="F:DNA binding"/>
    <property type="evidence" value="ECO:0007669"/>
    <property type="project" value="InterPro"/>
</dbReference>
<dbReference type="SMART" id="SM00530">
    <property type="entry name" value="HTH_XRE"/>
    <property type="match status" value="1"/>
</dbReference>
<dbReference type="PROSITE" id="PS50943">
    <property type="entry name" value="HTH_CROC1"/>
    <property type="match status" value="1"/>
</dbReference>
<dbReference type="InterPro" id="IPR010982">
    <property type="entry name" value="Lambda_DNA-bd_dom_sf"/>
</dbReference>
<proteinExistence type="predicted"/>